<dbReference type="InterPro" id="IPR006389">
    <property type="entry name" value="Early_transc_mb_plasmodium"/>
</dbReference>
<evidence type="ECO:0000313" key="2">
    <source>
        <dbReference type="EMBL" id="CRG94556.1"/>
    </source>
</evidence>
<dbReference type="NCBIfam" id="TIGR01495">
    <property type="entry name" value="ETRAMP"/>
    <property type="match status" value="1"/>
</dbReference>
<evidence type="ECO:0000313" key="3">
    <source>
        <dbReference type="Proteomes" id="UP000220797"/>
    </source>
</evidence>
<name>A0A1J1GQL6_PLAGA</name>
<protein>
    <submittedName>
        <fullName evidence="2">Early transcribed membrane protein</fullName>
    </submittedName>
</protein>
<evidence type="ECO:0000256" key="1">
    <source>
        <dbReference type="SAM" id="Phobius"/>
    </source>
</evidence>
<dbReference type="Gene3D" id="1.20.58.1330">
    <property type="entry name" value="Plasmodium falciparum UIS3 membrane protein"/>
    <property type="match status" value="1"/>
</dbReference>
<sequence>MRVSKILFFLSFFLVFNLLKICLYANQISSKNYSYLNKNNYEIKKKKKKKILSICLGISLAAAAAAIGIGFYMYKKGSNRRGRMLDFPDHDEEIKHENDKKKDLEYENFKEIVINKIKNEFDNLNDNEKINIINNDDYIRNIIGKLSLDKNVSLEKDVQKRLINDVNLSLKNKFLSFLNNNRNVNVLLNIEKAAHEELLKRFHKSDDKQKHLMIYNNKIVVNAVKSAATDRGLILSVDELNPITNNVFTRLEPTFDIFLRNRSKKK</sequence>
<dbReference type="VEuPathDB" id="PlasmoDB:PGAL8A_00195100"/>
<comment type="caution">
    <text evidence="2">The sequence shown here is derived from an EMBL/GenBank/DDBJ whole genome shotgun (WGS) entry which is preliminary data.</text>
</comment>
<dbReference type="Proteomes" id="UP000220797">
    <property type="component" value="Unassembled WGS sequence"/>
</dbReference>
<gene>
    <name evidence="2" type="primary">ETRAMP</name>
    <name evidence="2" type="ORF">PGAL8A_00195100</name>
</gene>
<organism evidence="2 3">
    <name type="scientific">Plasmodium gallinaceum</name>
    <dbReference type="NCBI Taxonomy" id="5849"/>
    <lineage>
        <taxon>Eukaryota</taxon>
        <taxon>Sar</taxon>
        <taxon>Alveolata</taxon>
        <taxon>Apicomplexa</taxon>
        <taxon>Aconoidasida</taxon>
        <taxon>Haemosporida</taxon>
        <taxon>Plasmodiidae</taxon>
        <taxon>Plasmodium</taxon>
        <taxon>Plasmodium (Haemamoeba)</taxon>
    </lineage>
</organism>
<proteinExistence type="predicted"/>
<dbReference type="Pfam" id="PF09716">
    <property type="entry name" value="ETRAMP"/>
    <property type="match status" value="1"/>
</dbReference>
<keyword evidence="1" id="KW-0472">Membrane</keyword>
<dbReference type="InterPro" id="IPR038403">
    <property type="entry name" value="PfUIS3_sf"/>
</dbReference>
<reference evidence="2" key="1">
    <citation type="submission" date="2015-04" db="EMBL/GenBank/DDBJ databases">
        <authorList>
            <consortium name="Pathogen Informatics"/>
        </authorList>
    </citation>
    <scope>NUCLEOTIDE SEQUENCE [LARGE SCALE GENOMIC DNA]</scope>
    <source>
        <strain evidence="2">8A</strain>
    </source>
</reference>
<dbReference type="EMBL" id="CVMV01000032">
    <property type="protein sequence ID" value="CRG94556.1"/>
    <property type="molecule type" value="Genomic_DNA"/>
</dbReference>
<dbReference type="AlphaFoldDB" id="A0A1J1GQL6"/>
<dbReference type="GeneID" id="39730478"/>
<keyword evidence="1" id="KW-1133">Transmembrane helix</keyword>
<keyword evidence="1" id="KW-0812">Transmembrane</keyword>
<accession>A0A1J1GQL6</accession>
<feature type="transmembrane region" description="Helical" evidence="1">
    <location>
        <begin position="51"/>
        <end position="74"/>
    </location>
</feature>
<feature type="transmembrane region" description="Helical" evidence="1">
    <location>
        <begin position="6"/>
        <end position="25"/>
    </location>
</feature>
<keyword evidence="3" id="KW-1185">Reference proteome</keyword>
<dbReference type="RefSeq" id="XP_028527371.1">
    <property type="nucleotide sequence ID" value="XM_028670638.1"/>
</dbReference>